<dbReference type="FunCoup" id="A0A6I8TCH8">
    <property type="interactions" value="1033"/>
</dbReference>
<evidence type="ECO:0000256" key="2">
    <source>
        <dbReference type="ARBA" id="ARBA00022692"/>
    </source>
</evidence>
<feature type="region of interest" description="Disordered" evidence="4">
    <location>
        <begin position="414"/>
        <end position="484"/>
    </location>
</feature>
<dbReference type="OrthoDB" id="74575at2759"/>
<comment type="subcellular location">
    <subcellularLocation>
        <location evidence="1">Membrane</location>
        <topology evidence="1">Multi-pass membrane protein</topology>
    </subcellularLocation>
</comment>
<dbReference type="GO" id="GO:0140284">
    <property type="term" value="C:endoplasmic reticulum-endosome membrane contact site"/>
    <property type="evidence" value="ECO:0007669"/>
    <property type="project" value="TreeGrafter"/>
</dbReference>
<dbReference type="InterPro" id="IPR019498">
    <property type="entry name" value="MENTAL"/>
</dbReference>
<keyword evidence="2 5" id="KW-0812">Transmembrane</keyword>
<dbReference type="InterPro" id="IPR023393">
    <property type="entry name" value="START-like_dom_sf"/>
</dbReference>
<dbReference type="Proteomes" id="UP000008820">
    <property type="component" value="Chromosome 2"/>
</dbReference>
<dbReference type="GO" id="GO:0099044">
    <property type="term" value="P:vesicle tethering to endoplasmic reticulum"/>
    <property type="evidence" value="ECO:0007669"/>
    <property type="project" value="TreeGrafter"/>
</dbReference>
<protein>
    <recommendedName>
        <fullName evidence="8">Cholesterol-capturing domain protein</fullName>
    </recommendedName>
</protein>
<evidence type="ECO:0008006" key="8">
    <source>
        <dbReference type="Google" id="ProtNLM"/>
    </source>
</evidence>
<evidence type="ECO:0000256" key="1">
    <source>
        <dbReference type="ARBA" id="ARBA00004141"/>
    </source>
</evidence>
<sequence>MTEEDEIRSAIHSMYSQQYHQYQQQFMPASFATAAPPPPPLSHHSFGSSGMPGGSGCKHHMPRSQSHMVNLLSEDFIAGYMDEGRMSVVRRFFCLFVTFDVVFISLLWIICVMITGDNIVHALQTQVVHYTIYTSLFDVVVSALLRFLFLILFYGLCHLNHWVVIALSTTGSCAFLIYKVFVYNWTATPQPVFEVLLIVVSFVLAWGEAWFLDCRVIPQERYARNYYVALTNPAAEARTPLLAPFLSAGLSGRTESVGNYYSPYDSIHNSDDEEDAQDEEFKKMGVECVRKAYELLESTDWKLEKMTSKGDTIQSCTKDKVGKIYKLTAKIHYPAKKLLQELYYKIEDVPNWNPTLLESKIIRKIDSHTDISYQATIGGGGGVVKCRDFVNLRCWQLCRDGRVIEGVDLHPTNSLAPLLTPVTEERGENYEDDDDDVMDDADSDEECILEKQSPKMSKSCSEFKLESSNNSDNNEQATKRAFSSLSKSLGAQDFQHGGAGGANSDPEDVFSDALTEHQDRASESVLKVNPGRSRRKRPDDEVQKGGNVYVSAAISIDYPGAPVSNKYIRGENKVSCWAMREIDNQKEYCIFEWLLCLDLKGYIPRYVLDTAYTTLMQDYMTHLRNYVSELRIQGKVPAAADLQSAPNSTKMSAGGAKAS</sequence>
<evidence type="ECO:0000256" key="5">
    <source>
        <dbReference type="SAM" id="Phobius"/>
    </source>
</evidence>
<feature type="transmembrane region" description="Helical" evidence="5">
    <location>
        <begin position="92"/>
        <end position="115"/>
    </location>
</feature>
<dbReference type="EnsemblMetazoa" id="AAEL009857-RC">
    <property type="protein sequence ID" value="AAEL009857-PC"/>
    <property type="gene ID" value="AAEL009857"/>
</dbReference>
<dbReference type="InParanoid" id="A0A6I8TCH8"/>
<keyword evidence="3 5" id="KW-0472">Membrane</keyword>
<gene>
    <name evidence="6" type="primary">5572528</name>
</gene>
<dbReference type="PROSITE" id="PS50848">
    <property type="entry name" value="START"/>
    <property type="match status" value="1"/>
</dbReference>
<dbReference type="PANTHER" id="PTHR46121:SF4">
    <property type="entry name" value="STEROIDOGENIC ACUTE REGULATORY PROTEIN-LIKE"/>
    <property type="match status" value="1"/>
</dbReference>
<dbReference type="GO" id="GO:0005789">
    <property type="term" value="C:endoplasmic reticulum membrane"/>
    <property type="evidence" value="ECO:0007669"/>
    <property type="project" value="TreeGrafter"/>
</dbReference>
<dbReference type="InterPro" id="IPR002913">
    <property type="entry name" value="START_lipid-bd_dom"/>
</dbReference>
<accession>A0A6I8TCH8</accession>
<feature type="transmembrane region" description="Helical" evidence="5">
    <location>
        <begin position="135"/>
        <end position="155"/>
    </location>
</feature>
<feature type="transmembrane region" description="Helical" evidence="5">
    <location>
        <begin position="162"/>
        <end position="181"/>
    </location>
</feature>
<dbReference type="InterPro" id="IPR051869">
    <property type="entry name" value="STARD3"/>
</dbReference>
<dbReference type="SUPFAM" id="SSF55961">
    <property type="entry name" value="Bet v1-like"/>
    <property type="match status" value="2"/>
</dbReference>
<feature type="compositionally biased region" description="Acidic residues" evidence="4">
    <location>
        <begin position="430"/>
        <end position="447"/>
    </location>
</feature>
<evidence type="ECO:0000256" key="3">
    <source>
        <dbReference type="ARBA" id="ARBA00023136"/>
    </source>
</evidence>
<keyword evidence="5" id="KW-1133">Transmembrane helix</keyword>
<dbReference type="GO" id="GO:0005765">
    <property type="term" value="C:lysosomal membrane"/>
    <property type="evidence" value="ECO:0007669"/>
    <property type="project" value="TreeGrafter"/>
</dbReference>
<feature type="compositionally biased region" description="Polar residues" evidence="4">
    <location>
        <begin position="454"/>
        <end position="484"/>
    </location>
</feature>
<feature type="region of interest" description="Disordered" evidence="4">
    <location>
        <begin position="36"/>
        <end position="62"/>
    </location>
</feature>
<feature type="transmembrane region" description="Helical" evidence="5">
    <location>
        <begin position="193"/>
        <end position="212"/>
    </location>
</feature>
<feature type="region of interest" description="Disordered" evidence="4">
    <location>
        <begin position="516"/>
        <end position="542"/>
    </location>
</feature>
<dbReference type="GO" id="GO:0008289">
    <property type="term" value="F:lipid binding"/>
    <property type="evidence" value="ECO:0007669"/>
    <property type="project" value="InterPro"/>
</dbReference>
<reference evidence="6" key="2">
    <citation type="submission" date="2020-05" db="UniProtKB">
        <authorList>
            <consortium name="EnsemblMetazoa"/>
        </authorList>
    </citation>
    <scope>IDENTIFICATION</scope>
    <source>
        <strain evidence="6">LVP_AGWG</strain>
    </source>
</reference>
<evidence type="ECO:0000313" key="7">
    <source>
        <dbReference type="Proteomes" id="UP000008820"/>
    </source>
</evidence>
<name>A0A6I8TCH8_AEDAE</name>
<dbReference type="Pfam" id="PF10457">
    <property type="entry name" value="MENTAL"/>
    <property type="match status" value="1"/>
</dbReference>
<evidence type="ECO:0000313" key="6">
    <source>
        <dbReference type="EnsemblMetazoa" id="AAEL009857-PC"/>
    </source>
</evidence>
<dbReference type="InterPro" id="IPR000799">
    <property type="entry name" value="StAR-like"/>
</dbReference>
<dbReference type="GO" id="GO:0031902">
    <property type="term" value="C:late endosome membrane"/>
    <property type="evidence" value="ECO:0007669"/>
    <property type="project" value="TreeGrafter"/>
</dbReference>
<organism evidence="6 7">
    <name type="scientific">Aedes aegypti</name>
    <name type="common">Yellowfever mosquito</name>
    <name type="synonym">Culex aegypti</name>
    <dbReference type="NCBI Taxonomy" id="7159"/>
    <lineage>
        <taxon>Eukaryota</taxon>
        <taxon>Metazoa</taxon>
        <taxon>Ecdysozoa</taxon>
        <taxon>Arthropoda</taxon>
        <taxon>Hexapoda</taxon>
        <taxon>Insecta</taxon>
        <taxon>Pterygota</taxon>
        <taxon>Neoptera</taxon>
        <taxon>Endopterygota</taxon>
        <taxon>Diptera</taxon>
        <taxon>Nematocera</taxon>
        <taxon>Culicoidea</taxon>
        <taxon>Culicidae</taxon>
        <taxon>Culicinae</taxon>
        <taxon>Aedini</taxon>
        <taxon>Aedes</taxon>
        <taxon>Stegomyia</taxon>
    </lineage>
</organism>
<keyword evidence="7" id="KW-1185">Reference proteome</keyword>
<dbReference type="AlphaFoldDB" id="A0A6I8TCH8"/>
<proteinExistence type="predicted"/>
<dbReference type="PROSITE" id="PS51439">
    <property type="entry name" value="MENTAL"/>
    <property type="match status" value="1"/>
</dbReference>
<dbReference type="PANTHER" id="PTHR46121">
    <property type="entry name" value="STEROIDOGENIC ACUTE REGULATORY PROTEIN-LIKE"/>
    <property type="match status" value="1"/>
</dbReference>
<evidence type="ECO:0000256" key="4">
    <source>
        <dbReference type="SAM" id="MobiDB-lite"/>
    </source>
</evidence>
<dbReference type="Pfam" id="PF01852">
    <property type="entry name" value="START"/>
    <property type="match status" value="2"/>
</dbReference>
<dbReference type="Gene3D" id="3.30.530.20">
    <property type="match status" value="2"/>
</dbReference>
<reference evidence="6 7" key="1">
    <citation type="submission" date="2017-06" db="EMBL/GenBank/DDBJ databases">
        <title>Aedes aegypti genome working group (AGWG) sequencing and assembly.</title>
        <authorList>
            <consortium name="Aedes aegypti Genome Working Group (AGWG)"/>
            <person name="Matthews B.J."/>
        </authorList>
    </citation>
    <scope>NUCLEOTIDE SEQUENCE [LARGE SCALE GENOMIC DNA]</scope>
    <source>
        <strain evidence="6 7">LVP_AGWG</strain>
    </source>
</reference>
<dbReference type="PRINTS" id="PR00978">
    <property type="entry name" value="STARPROTEIN"/>
</dbReference>